<proteinExistence type="predicted"/>
<evidence type="ECO:0000313" key="1">
    <source>
        <dbReference type="EMBL" id="KAF8566896.1"/>
    </source>
</evidence>
<dbReference type="EMBL" id="JTDF01004466">
    <property type="protein sequence ID" value="KAF8566896.1"/>
    <property type="molecule type" value="Genomic_DNA"/>
</dbReference>
<keyword evidence="2" id="KW-1185">Reference proteome</keyword>
<dbReference type="AlphaFoldDB" id="A0A8T0DHR9"/>
<reference evidence="1 2" key="1">
    <citation type="submission" date="2019-07" db="EMBL/GenBank/DDBJ databases">
        <title>Annotation for the trematode Paragonimus westermani.</title>
        <authorList>
            <person name="Choi Y.-J."/>
        </authorList>
    </citation>
    <scope>NUCLEOTIDE SEQUENCE [LARGE SCALE GENOMIC DNA]</scope>
    <source>
        <strain evidence="1">180907_Pwestermani</strain>
    </source>
</reference>
<dbReference type="Proteomes" id="UP000699462">
    <property type="component" value="Unassembled WGS sequence"/>
</dbReference>
<gene>
    <name evidence="1" type="ORF">P879_11194</name>
</gene>
<sequence>MFATPIAHQTLMQKIQRVRRQRFLESGFLELIFTVYSQGPVYRLWNFCSTYLPSATDRQTMYIFSKNV</sequence>
<accession>A0A8T0DHR9</accession>
<organism evidence="1 2">
    <name type="scientific">Paragonimus westermani</name>
    <dbReference type="NCBI Taxonomy" id="34504"/>
    <lineage>
        <taxon>Eukaryota</taxon>
        <taxon>Metazoa</taxon>
        <taxon>Spiralia</taxon>
        <taxon>Lophotrochozoa</taxon>
        <taxon>Platyhelminthes</taxon>
        <taxon>Trematoda</taxon>
        <taxon>Digenea</taxon>
        <taxon>Plagiorchiida</taxon>
        <taxon>Troglotremata</taxon>
        <taxon>Troglotrematidae</taxon>
        <taxon>Paragonimus</taxon>
    </lineage>
</organism>
<comment type="caution">
    <text evidence="1">The sequence shown here is derived from an EMBL/GenBank/DDBJ whole genome shotgun (WGS) entry which is preliminary data.</text>
</comment>
<evidence type="ECO:0000313" key="2">
    <source>
        <dbReference type="Proteomes" id="UP000699462"/>
    </source>
</evidence>
<name>A0A8T0DHR9_9TREM</name>
<protein>
    <submittedName>
        <fullName evidence="1">Uncharacterized protein</fullName>
    </submittedName>
</protein>